<reference evidence="4 5" key="1">
    <citation type="submission" date="2014-11" db="EMBL/GenBank/DDBJ databases">
        <authorList>
            <person name="Zhu J."/>
            <person name="Qi W."/>
            <person name="Song R."/>
        </authorList>
    </citation>
    <scope>NUCLEOTIDE SEQUENCE [LARGE SCALE GENOMIC DNA]</scope>
</reference>
<feature type="compositionally biased region" description="Polar residues" evidence="2">
    <location>
        <begin position="215"/>
        <end position="225"/>
    </location>
</feature>
<gene>
    <name evidence="4" type="ORF">Vbra_7954</name>
</gene>
<evidence type="ECO:0000259" key="3">
    <source>
        <dbReference type="Pfam" id="PF00134"/>
    </source>
</evidence>
<accession>A0A0G4EP35</accession>
<dbReference type="Pfam" id="PF00134">
    <property type="entry name" value="Cyclin_N"/>
    <property type="match status" value="1"/>
</dbReference>
<dbReference type="InterPro" id="IPR006671">
    <property type="entry name" value="Cyclin_N"/>
</dbReference>
<dbReference type="OrthoDB" id="10250320at2759"/>
<keyword evidence="1" id="KW-0175">Coiled coil</keyword>
<feature type="compositionally biased region" description="Basic and acidic residues" evidence="2">
    <location>
        <begin position="361"/>
        <end position="370"/>
    </location>
</feature>
<organism evidence="4 5">
    <name type="scientific">Vitrella brassicaformis (strain CCMP3155)</name>
    <dbReference type="NCBI Taxonomy" id="1169540"/>
    <lineage>
        <taxon>Eukaryota</taxon>
        <taxon>Sar</taxon>
        <taxon>Alveolata</taxon>
        <taxon>Colpodellida</taxon>
        <taxon>Vitrellaceae</taxon>
        <taxon>Vitrella</taxon>
    </lineage>
</organism>
<feature type="region of interest" description="Disordered" evidence="2">
    <location>
        <begin position="361"/>
        <end position="503"/>
    </location>
</feature>
<dbReference type="InterPro" id="IPR036915">
    <property type="entry name" value="Cyclin-like_sf"/>
</dbReference>
<dbReference type="Gene3D" id="1.10.472.10">
    <property type="entry name" value="Cyclin-like"/>
    <property type="match status" value="1"/>
</dbReference>
<evidence type="ECO:0000313" key="5">
    <source>
        <dbReference type="Proteomes" id="UP000041254"/>
    </source>
</evidence>
<dbReference type="SUPFAM" id="SSF47954">
    <property type="entry name" value="Cyclin-like"/>
    <property type="match status" value="1"/>
</dbReference>
<evidence type="ECO:0000313" key="4">
    <source>
        <dbReference type="EMBL" id="CEL98568.1"/>
    </source>
</evidence>
<dbReference type="InterPro" id="IPR013922">
    <property type="entry name" value="Cyclin_PHO80-like"/>
</dbReference>
<feature type="region of interest" description="Disordered" evidence="2">
    <location>
        <begin position="530"/>
        <end position="583"/>
    </location>
</feature>
<dbReference type="CDD" id="cd20540">
    <property type="entry name" value="CYCLIN_CCNY_like"/>
    <property type="match status" value="1"/>
</dbReference>
<dbReference type="PANTHER" id="PTHR15615">
    <property type="match status" value="1"/>
</dbReference>
<dbReference type="GO" id="GO:0019901">
    <property type="term" value="F:protein kinase binding"/>
    <property type="evidence" value="ECO:0007669"/>
    <property type="project" value="InterPro"/>
</dbReference>
<feature type="domain" description="Cyclin N-terminal" evidence="3">
    <location>
        <begin position="63"/>
        <end position="154"/>
    </location>
</feature>
<sequence length="883" mass="95947">MYRKESFRGLQGRLLACGINFLHRHIKDDADVHEKMAGNAVFRLFCERSVDMTLHSSPGDTASFIVDIVHRGLFGVAPFIISIILLSRFKQKTHISLHCATWRPLFLSSLLIADKMWEDKPVRNSSIPMLFPALTNQEINALENTILMEIGFNLLITPTLFNSFCEKLLAEAIHPEIELALHQSQLMADLTSTTQYTDLAPSQLLTIPAPDAPTPSKQPNNAKQSHTPKQKQARARSADGRALSVPRRTAPRVQAHGAGKGQVDGVRRFDPASAKQLCKTAPMHAAGAAFAAPSRKTVGGTQRRTVANVTRPDGHTKGGALFVPSTSIPHLPVVVASGGRRPLAHGKDLPNGPLIQQLKKGEEEREKKALVQDGEASPKHNGGTGGDGVNAVYQQGNVEEGTKADGIAVSGPAVGAGDRHSRDPSRVPSAARASKLKRDASNPSRPRHKYSTPFPNQTKRAPRGTATSPGSNAMIQPKQPKAKAKQAKAKQPTTRVEPKVKRVPRAETQRFAPAVGNPKVVSHGRLHVQHPRDECVSDGPTTERPGVSDAAGAVQADQSQKPVFESHPIDGRSPSAPPHPSAPRMPAFSSGLHFAVPPPSRGTVAVPYPGVVGGCHPVPQMSRLVYPPAVDRRTLHPIPRHTLGAKLLPSQTNQFHVVRPPLVPLGPLHPPHPLLVAKAPPPPPVYYPAPPPPPHSRSHHSLLGQPQRPPIASNVAYLRPSQNVRGEHAAVKTQLATHVRSGPSFGSAIGLPLPHGVPAPAPAAAAALGRSISPPHHMWGGPRTVTPQQEAYMAAEARRLAAIEEERQRTEKQLRDRHAEELFRQMDFHQVQRARDMQMRGLEKRQSELAERELSRALQTERIKQEEIKRVLKANREQRQADQ</sequence>
<proteinExistence type="predicted"/>
<dbReference type="PANTHER" id="PTHR15615:SF108">
    <property type="entry name" value="PROTEIN CNPPD1"/>
    <property type="match status" value="1"/>
</dbReference>
<evidence type="ECO:0000256" key="2">
    <source>
        <dbReference type="SAM" id="MobiDB-lite"/>
    </source>
</evidence>
<dbReference type="AlphaFoldDB" id="A0A0G4EP35"/>
<name>A0A0G4EP35_VITBC</name>
<feature type="region of interest" description="Disordered" evidence="2">
    <location>
        <begin position="205"/>
        <end position="266"/>
    </location>
</feature>
<evidence type="ECO:0000256" key="1">
    <source>
        <dbReference type="SAM" id="Coils"/>
    </source>
</evidence>
<keyword evidence="5" id="KW-1185">Reference proteome</keyword>
<protein>
    <recommendedName>
        <fullName evidence="3">Cyclin N-terminal domain-containing protein</fullName>
    </recommendedName>
</protein>
<feature type="compositionally biased region" description="Polar residues" evidence="2">
    <location>
        <begin position="453"/>
        <end position="474"/>
    </location>
</feature>
<dbReference type="InParanoid" id="A0A0G4EP35"/>
<feature type="coiled-coil region" evidence="1">
    <location>
        <begin position="793"/>
        <end position="820"/>
    </location>
</feature>
<dbReference type="Proteomes" id="UP000041254">
    <property type="component" value="Unassembled WGS sequence"/>
</dbReference>
<dbReference type="VEuPathDB" id="CryptoDB:Vbra_7954"/>
<dbReference type="EMBL" id="CDMY01000273">
    <property type="protein sequence ID" value="CEL98568.1"/>
    <property type="molecule type" value="Genomic_DNA"/>
</dbReference>